<dbReference type="GO" id="GO:0016740">
    <property type="term" value="F:transferase activity"/>
    <property type="evidence" value="ECO:0007669"/>
    <property type="project" value="UniProtKB-KW"/>
</dbReference>
<feature type="domain" description="Rhodanese" evidence="1">
    <location>
        <begin position="12"/>
        <end position="66"/>
    </location>
</feature>
<accession>A0A852T255</accession>
<dbReference type="PROSITE" id="PS50206">
    <property type="entry name" value="RHODANESE_3"/>
    <property type="match status" value="1"/>
</dbReference>
<keyword evidence="3" id="KW-1185">Reference proteome</keyword>
<dbReference type="InterPro" id="IPR036873">
    <property type="entry name" value="Rhodanese-like_dom_sf"/>
</dbReference>
<dbReference type="InterPro" id="IPR001763">
    <property type="entry name" value="Rhodanese-like_dom"/>
</dbReference>
<dbReference type="InterPro" id="IPR050229">
    <property type="entry name" value="GlpE_sulfurtransferase"/>
</dbReference>
<name>A0A852T255_9MICO</name>
<evidence type="ECO:0000313" key="3">
    <source>
        <dbReference type="Proteomes" id="UP000589620"/>
    </source>
</evidence>
<dbReference type="AlphaFoldDB" id="A0A852T255"/>
<dbReference type="SUPFAM" id="SSF52821">
    <property type="entry name" value="Rhodanese/Cell cycle control phosphatase"/>
    <property type="match status" value="1"/>
</dbReference>
<gene>
    <name evidence="2" type="ORF">BJ963_002470</name>
</gene>
<organism evidence="2 3">
    <name type="scientific">Leifsonia soli</name>
    <dbReference type="NCBI Taxonomy" id="582665"/>
    <lineage>
        <taxon>Bacteria</taxon>
        <taxon>Bacillati</taxon>
        <taxon>Actinomycetota</taxon>
        <taxon>Actinomycetes</taxon>
        <taxon>Micrococcales</taxon>
        <taxon>Microbacteriaceae</taxon>
        <taxon>Leifsonia</taxon>
    </lineage>
</organism>
<dbReference type="Proteomes" id="UP000589620">
    <property type="component" value="Unassembled WGS sequence"/>
</dbReference>
<dbReference type="EMBL" id="JACCBJ010000001">
    <property type="protein sequence ID" value="NYD74951.1"/>
    <property type="molecule type" value="Genomic_DNA"/>
</dbReference>
<comment type="caution">
    <text evidence="2">The sequence shown here is derived from an EMBL/GenBank/DDBJ whole genome shotgun (WGS) entry which is preliminary data.</text>
</comment>
<keyword evidence="2" id="KW-0808">Transferase</keyword>
<dbReference type="PANTHER" id="PTHR43031">
    <property type="entry name" value="FAD-DEPENDENT OXIDOREDUCTASE"/>
    <property type="match status" value="1"/>
</dbReference>
<sequence>MRTVSWCGLSGRRMLGELPAGPIVVHCQVGQRGHTAARILDQHGFDVVNLDGGYRTWVAGTSVAVPVPVKSA</sequence>
<evidence type="ECO:0000259" key="1">
    <source>
        <dbReference type="PROSITE" id="PS50206"/>
    </source>
</evidence>
<reference evidence="2 3" key="1">
    <citation type="submission" date="2020-07" db="EMBL/GenBank/DDBJ databases">
        <title>Sequencing the genomes of 1000 actinobacteria strains.</title>
        <authorList>
            <person name="Klenk H.-P."/>
        </authorList>
    </citation>
    <scope>NUCLEOTIDE SEQUENCE [LARGE SCALE GENOMIC DNA]</scope>
    <source>
        <strain evidence="2 3">DSM 23871</strain>
    </source>
</reference>
<protein>
    <submittedName>
        <fullName evidence="2">Rhodanese-related sulfurtransferase</fullName>
    </submittedName>
</protein>
<proteinExistence type="predicted"/>
<dbReference type="Gene3D" id="3.40.250.10">
    <property type="entry name" value="Rhodanese-like domain"/>
    <property type="match status" value="1"/>
</dbReference>
<evidence type="ECO:0000313" key="2">
    <source>
        <dbReference type="EMBL" id="NYD74951.1"/>
    </source>
</evidence>
<dbReference type="Pfam" id="PF00581">
    <property type="entry name" value="Rhodanese"/>
    <property type="match status" value="1"/>
</dbReference>
<dbReference type="PANTHER" id="PTHR43031:SF1">
    <property type="entry name" value="PYRIDINE NUCLEOTIDE-DISULPHIDE OXIDOREDUCTASE"/>
    <property type="match status" value="1"/>
</dbReference>